<keyword evidence="3" id="KW-1185">Reference proteome</keyword>
<gene>
    <name evidence="2" type="ORF">ECPE_LOCUS3874</name>
</gene>
<feature type="compositionally biased region" description="Polar residues" evidence="1">
    <location>
        <begin position="102"/>
        <end position="127"/>
    </location>
</feature>
<dbReference type="Proteomes" id="UP000272942">
    <property type="component" value="Unassembled WGS sequence"/>
</dbReference>
<evidence type="ECO:0000256" key="1">
    <source>
        <dbReference type="SAM" id="MobiDB-lite"/>
    </source>
</evidence>
<evidence type="ECO:0000313" key="4">
    <source>
        <dbReference type="WBParaSite" id="ECPE_0000387901-mRNA-1"/>
    </source>
</evidence>
<organism evidence="4">
    <name type="scientific">Echinostoma caproni</name>
    <dbReference type="NCBI Taxonomy" id="27848"/>
    <lineage>
        <taxon>Eukaryota</taxon>
        <taxon>Metazoa</taxon>
        <taxon>Spiralia</taxon>
        <taxon>Lophotrochozoa</taxon>
        <taxon>Platyhelminthes</taxon>
        <taxon>Trematoda</taxon>
        <taxon>Digenea</taxon>
        <taxon>Plagiorchiida</taxon>
        <taxon>Echinostomata</taxon>
        <taxon>Echinostomatoidea</taxon>
        <taxon>Echinostomatidae</taxon>
        <taxon>Echinostoma</taxon>
    </lineage>
</organism>
<proteinExistence type="predicted"/>
<dbReference type="AlphaFoldDB" id="A0A183AA89"/>
<reference evidence="4" key="1">
    <citation type="submission" date="2016-06" db="UniProtKB">
        <authorList>
            <consortium name="WormBaseParasite"/>
        </authorList>
    </citation>
    <scope>IDENTIFICATION</scope>
</reference>
<dbReference type="OrthoDB" id="6224602at2759"/>
<feature type="region of interest" description="Disordered" evidence="1">
    <location>
        <begin position="85"/>
        <end position="145"/>
    </location>
</feature>
<name>A0A183AA89_9TREM</name>
<accession>A0A183AA89</accession>
<dbReference type="WBParaSite" id="ECPE_0000387901-mRNA-1">
    <property type="protein sequence ID" value="ECPE_0000387901-mRNA-1"/>
    <property type="gene ID" value="ECPE_0000387901"/>
</dbReference>
<evidence type="ECO:0000313" key="2">
    <source>
        <dbReference type="EMBL" id="VDP70872.1"/>
    </source>
</evidence>
<protein>
    <submittedName>
        <fullName evidence="4">IRS-type PTB domain-containing protein</fullName>
    </submittedName>
</protein>
<evidence type="ECO:0000313" key="3">
    <source>
        <dbReference type="Proteomes" id="UP000272942"/>
    </source>
</evidence>
<sequence>MGNRTSHTRFATGRYSERGFSRLDADAWEQRFSQRRPGSVQAYLQPPSTTLSEYLKLHSAKYRATGDPEAEETIVVSSFDDPYPQTRDFAKFHPGSPYQDASEISSRSTSVERSQTKQTMTRMSIQQQRRRPERGDLRTEGSSASNVHCKSLVRRTSSGCTSASRSRITRSGCSGGLSHQMGFQTQPDGLITYTAFLRSGPCGVPVDGWLNEIRRKASRYLTGLHRQYQCTVRIEPRLISYRGFYVHALLITGAKQSDLIRCRNALPGCIEKYLITPYANHGPIITAR</sequence>
<dbReference type="EMBL" id="UZAN01040767">
    <property type="protein sequence ID" value="VDP70872.1"/>
    <property type="molecule type" value="Genomic_DNA"/>
</dbReference>
<reference evidence="2 3" key="2">
    <citation type="submission" date="2018-11" db="EMBL/GenBank/DDBJ databases">
        <authorList>
            <consortium name="Pathogen Informatics"/>
        </authorList>
    </citation>
    <scope>NUCLEOTIDE SEQUENCE [LARGE SCALE GENOMIC DNA]</scope>
    <source>
        <strain evidence="2 3">Egypt</strain>
    </source>
</reference>